<gene>
    <name evidence="1" type="ORF">S06H3_47248</name>
</gene>
<reference evidence="1" key="1">
    <citation type="journal article" date="2014" name="Front. Microbiol.">
        <title>High frequency of phylogenetically diverse reductive dehalogenase-homologous genes in deep subseafloor sedimentary metagenomes.</title>
        <authorList>
            <person name="Kawai M."/>
            <person name="Futagami T."/>
            <person name="Toyoda A."/>
            <person name="Takaki Y."/>
            <person name="Nishi S."/>
            <person name="Hori S."/>
            <person name="Arai W."/>
            <person name="Tsubouchi T."/>
            <person name="Morono Y."/>
            <person name="Uchiyama I."/>
            <person name="Ito T."/>
            <person name="Fujiyama A."/>
            <person name="Inagaki F."/>
            <person name="Takami H."/>
        </authorList>
    </citation>
    <scope>NUCLEOTIDE SEQUENCE</scope>
    <source>
        <strain evidence="1">Expedition CK06-06</strain>
    </source>
</reference>
<sequence>MKAEVTLQTGTKVTGAMGEYFSFDDPTEVKYRARIMPVKTETRLGYGQPQGEKWWKVYLMGAVTVTRGTQRLVWTNNSDKILLPVDPQYTPDALNRETCVVVKEELS</sequence>
<organism evidence="1">
    <name type="scientific">marine sediment metagenome</name>
    <dbReference type="NCBI Taxonomy" id="412755"/>
    <lineage>
        <taxon>unclassified sequences</taxon>
        <taxon>metagenomes</taxon>
        <taxon>ecological metagenomes</taxon>
    </lineage>
</organism>
<proteinExistence type="predicted"/>
<dbReference type="EMBL" id="BARV01029665">
    <property type="protein sequence ID" value="GAI33298.1"/>
    <property type="molecule type" value="Genomic_DNA"/>
</dbReference>
<name>X1MPN8_9ZZZZ</name>
<dbReference type="AlphaFoldDB" id="X1MPN8"/>
<comment type="caution">
    <text evidence="1">The sequence shown here is derived from an EMBL/GenBank/DDBJ whole genome shotgun (WGS) entry which is preliminary data.</text>
</comment>
<protein>
    <submittedName>
        <fullName evidence="1">Uncharacterized protein</fullName>
    </submittedName>
</protein>
<evidence type="ECO:0000313" key="1">
    <source>
        <dbReference type="EMBL" id="GAI33298.1"/>
    </source>
</evidence>
<accession>X1MPN8</accession>